<dbReference type="SMART" id="SM00345">
    <property type="entry name" value="HTH_GNTR"/>
    <property type="match status" value="1"/>
</dbReference>
<dbReference type="EMBL" id="JARZFX010000002">
    <property type="protein sequence ID" value="MEC5423335.1"/>
    <property type="molecule type" value="Genomic_DNA"/>
</dbReference>
<dbReference type="Proteomes" id="UP001335737">
    <property type="component" value="Unassembled WGS sequence"/>
</dbReference>
<keyword evidence="2" id="KW-0238">DNA-binding</keyword>
<name>A0ABU6KDU2_9BACI</name>
<dbReference type="Pfam" id="PF00392">
    <property type="entry name" value="GntR"/>
    <property type="match status" value="1"/>
</dbReference>
<reference evidence="5 6" key="1">
    <citation type="journal article" date="2024" name="Int. J. Syst. Evol. Microbiol.">
        <title>Virgibacillus tibetensis sp. nov., isolated from salt lake on the Tibetan Plateau of China.</title>
        <authorList>
            <person name="Phurbu D."/>
            <person name="Liu Z.-X."/>
            <person name="Wang R."/>
            <person name="Zheng Y.-Y."/>
            <person name="Liu H.-C."/>
            <person name="Zhou Y.-G."/>
            <person name="Yu Y.-J."/>
            <person name="Li A.-H."/>
        </authorList>
    </citation>
    <scope>NUCLEOTIDE SEQUENCE [LARGE SCALE GENOMIC DNA]</scope>
    <source>
        <strain evidence="5 6">C22-A2</strain>
    </source>
</reference>
<dbReference type="SUPFAM" id="SSF46785">
    <property type="entry name" value="Winged helix' DNA-binding domain"/>
    <property type="match status" value="1"/>
</dbReference>
<keyword evidence="6" id="KW-1185">Reference proteome</keyword>
<proteinExistence type="predicted"/>
<dbReference type="PANTHER" id="PTHR43537">
    <property type="entry name" value="TRANSCRIPTIONAL REGULATOR, GNTR FAMILY"/>
    <property type="match status" value="1"/>
</dbReference>
<dbReference type="PRINTS" id="PR00035">
    <property type="entry name" value="HTHGNTR"/>
</dbReference>
<dbReference type="PANTHER" id="PTHR43537:SF51">
    <property type="entry name" value="HTH-TYPE TRANSCRIPTIONAL REGULATOR LGOR-RELATED"/>
    <property type="match status" value="1"/>
</dbReference>
<dbReference type="InterPro" id="IPR011711">
    <property type="entry name" value="GntR_C"/>
</dbReference>
<dbReference type="Gene3D" id="1.10.10.10">
    <property type="entry name" value="Winged helix-like DNA-binding domain superfamily/Winged helix DNA-binding domain"/>
    <property type="match status" value="1"/>
</dbReference>
<comment type="caution">
    <text evidence="5">The sequence shown here is derived from an EMBL/GenBank/DDBJ whole genome shotgun (WGS) entry which is preliminary data.</text>
</comment>
<dbReference type="Pfam" id="PF07729">
    <property type="entry name" value="FCD"/>
    <property type="match status" value="1"/>
</dbReference>
<evidence type="ECO:0000256" key="2">
    <source>
        <dbReference type="ARBA" id="ARBA00023125"/>
    </source>
</evidence>
<dbReference type="PROSITE" id="PS50949">
    <property type="entry name" value="HTH_GNTR"/>
    <property type="match status" value="1"/>
</dbReference>
<gene>
    <name evidence="5" type="ORF">QGM71_07460</name>
</gene>
<dbReference type="Gene3D" id="1.20.120.530">
    <property type="entry name" value="GntR ligand-binding domain-like"/>
    <property type="match status" value="1"/>
</dbReference>
<dbReference type="CDD" id="cd07377">
    <property type="entry name" value="WHTH_GntR"/>
    <property type="match status" value="1"/>
</dbReference>
<accession>A0ABU6KDU2</accession>
<evidence type="ECO:0000259" key="4">
    <source>
        <dbReference type="PROSITE" id="PS50949"/>
    </source>
</evidence>
<dbReference type="SUPFAM" id="SSF48008">
    <property type="entry name" value="GntR ligand-binding domain-like"/>
    <property type="match status" value="1"/>
</dbReference>
<dbReference type="InterPro" id="IPR036388">
    <property type="entry name" value="WH-like_DNA-bd_sf"/>
</dbReference>
<evidence type="ECO:0000313" key="5">
    <source>
        <dbReference type="EMBL" id="MEC5423335.1"/>
    </source>
</evidence>
<evidence type="ECO:0000256" key="1">
    <source>
        <dbReference type="ARBA" id="ARBA00023015"/>
    </source>
</evidence>
<dbReference type="SMART" id="SM00895">
    <property type="entry name" value="FCD"/>
    <property type="match status" value="1"/>
</dbReference>
<evidence type="ECO:0000313" key="6">
    <source>
        <dbReference type="Proteomes" id="UP001335737"/>
    </source>
</evidence>
<keyword evidence="1" id="KW-0805">Transcription regulation</keyword>
<protein>
    <submittedName>
        <fullName evidence="5">GntR family transcriptional regulator</fullName>
    </submittedName>
</protein>
<organism evidence="5 6">
    <name type="scientific">Virgibacillus tibetensis</name>
    <dbReference type="NCBI Taxonomy" id="3042313"/>
    <lineage>
        <taxon>Bacteria</taxon>
        <taxon>Bacillati</taxon>
        <taxon>Bacillota</taxon>
        <taxon>Bacilli</taxon>
        <taxon>Bacillales</taxon>
        <taxon>Bacillaceae</taxon>
        <taxon>Virgibacillus</taxon>
    </lineage>
</organism>
<feature type="domain" description="HTH gntR-type" evidence="4">
    <location>
        <begin position="13"/>
        <end position="80"/>
    </location>
</feature>
<sequence length="222" mass="25796">MKKINMKPLAKKKTTKEIVYDELKKAILNGSIDNQKLLTETMLSEILGTSRTPIREAVADLTKEGLLVHVPRKGFHVREITENEKNQIIYLRISVETEGIRQLAGKVTKEQVQKLKEIVSEQERVIKNDDRVKYVELDQDFHRQIMKYSDQNLLDQILQEMYNLTRLIGHNALMKEGRMVEVIKEHTEIIHALENNNGYEAADLLKKHLEITKANVKLEKDE</sequence>
<dbReference type="RefSeq" id="WP_327606890.1">
    <property type="nucleotide sequence ID" value="NZ_JARZFX010000002.1"/>
</dbReference>
<dbReference type="InterPro" id="IPR000524">
    <property type="entry name" value="Tscrpt_reg_HTH_GntR"/>
</dbReference>
<dbReference type="InterPro" id="IPR036390">
    <property type="entry name" value="WH_DNA-bd_sf"/>
</dbReference>
<keyword evidence="3" id="KW-0804">Transcription</keyword>
<evidence type="ECO:0000256" key="3">
    <source>
        <dbReference type="ARBA" id="ARBA00023163"/>
    </source>
</evidence>
<dbReference type="InterPro" id="IPR008920">
    <property type="entry name" value="TF_FadR/GntR_C"/>
</dbReference>